<feature type="compositionally biased region" description="Basic and acidic residues" evidence="1">
    <location>
        <begin position="126"/>
        <end position="149"/>
    </location>
</feature>
<keyword evidence="4" id="KW-1185">Reference proteome</keyword>
<dbReference type="RefSeq" id="WP_278159676.1">
    <property type="nucleotide sequence ID" value="NZ_CP121252.1"/>
</dbReference>
<reference evidence="3 4" key="1">
    <citation type="submission" date="2023-04" db="EMBL/GenBank/DDBJ databases">
        <title>Funneling lignin-derived compounds into biodiesel using alkali-halophilic Citricoccus sp. P2.</title>
        <authorList>
            <person name="Luo C.-B."/>
        </authorList>
    </citation>
    <scope>NUCLEOTIDE SEQUENCE [LARGE SCALE GENOMIC DNA]</scope>
    <source>
        <strain evidence="3 4">P2</strain>
    </source>
</reference>
<feature type="region of interest" description="Disordered" evidence="1">
    <location>
        <begin position="1"/>
        <end position="170"/>
    </location>
</feature>
<organism evidence="3 4">
    <name type="scientific">Citricoccus muralis</name>
    <dbReference type="NCBI Taxonomy" id="169134"/>
    <lineage>
        <taxon>Bacteria</taxon>
        <taxon>Bacillati</taxon>
        <taxon>Actinomycetota</taxon>
        <taxon>Actinomycetes</taxon>
        <taxon>Micrococcales</taxon>
        <taxon>Micrococcaceae</taxon>
        <taxon>Citricoccus</taxon>
    </lineage>
</organism>
<feature type="region of interest" description="Disordered" evidence="1">
    <location>
        <begin position="210"/>
        <end position="332"/>
    </location>
</feature>
<sequence length="367" mass="39706">MTPSDHSEALPSRRELRRRREQQAEDTGTTPLVESEPESTEAPESSRARRAANSPVDAPSTTASQNVIAGAEHPRRRSRRADVGVTSHPKDARMATSSIPIVSAEEEPVPAADPLAADGQVAGERPLTRRELRERRRHDVTGESELRETAEEDSQASDSAMEASPVWDESGVTATQSFKVAMGISDTGMLNSIDAEREAIAREAAALNQKIQEHGASNPHDIDPELLREQQALAERARALAERNESENFDDADFAPAGDQAPSEPAPESVPAPVEEAPAEEPAPEPEPTSSAPRRRSDVEQTRSTSATAERSEAPSNEPIGAQTAHGLDPLDTREWTSRERTYMMVSAIVFAIGIITLIIGVILMSR</sequence>
<accession>A0ABY8H9K8</accession>
<gene>
    <name evidence="3" type="ORF">P8192_07150</name>
</gene>
<keyword evidence="2" id="KW-0472">Membrane</keyword>
<proteinExistence type="predicted"/>
<evidence type="ECO:0000256" key="1">
    <source>
        <dbReference type="SAM" id="MobiDB-lite"/>
    </source>
</evidence>
<evidence type="ECO:0000313" key="3">
    <source>
        <dbReference type="EMBL" id="WFP17857.1"/>
    </source>
</evidence>
<protein>
    <submittedName>
        <fullName evidence="3">Uncharacterized protein</fullName>
    </submittedName>
</protein>
<dbReference type="EMBL" id="CP121252">
    <property type="protein sequence ID" value="WFP17857.1"/>
    <property type="molecule type" value="Genomic_DNA"/>
</dbReference>
<feature type="transmembrane region" description="Helical" evidence="2">
    <location>
        <begin position="343"/>
        <end position="365"/>
    </location>
</feature>
<dbReference type="Proteomes" id="UP001219037">
    <property type="component" value="Chromosome"/>
</dbReference>
<keyword evidence="2" id="KW-0812">Transmembrane</keyword>
<evidence type="ECO:0000313" key="4">
    <source>
        <dbReference type="Proteomes" id="UP001219037"/>
    </source>
</evidence>
<evidence type="ECO:0000256" key="2">
    <source>
        <dbReference type="SAM" id="Phobius"/>
    </source>
</evidence>
<feature type="compositionally biased region" description="Low complexity" evidence="1">
    <location>
        <begin position="42"/>
        <end position="55"/>
    </location>
</feature>
<feature type="compositionally biased region" description="Basic and acidic residues" evidence="1">
    <location>
        <begin position="235"/>
        <end position="246"/>
    </location>
</feature>
<keyword evidence="2" id="KW-1133">Transmembrane helix</keyword>
<feature type="compositionally biased region" description="Basic and acidic residues" evidence="1">
    <location>
        <begin position="1"/>
        <end position="14"/>
    </location>
</feature>
<name>A0ABY8H9K8_9MICC</name>